<dbReference type="EMBL" id="UYYB01117019">
    <property type="protein sequence ID" value="VDM82315.1"/>
    <property type="molecule type" value="Genomic_DNA"/>
</dbReference>
<sequence>MRHTFASPYQLNPLLVQLFGDIFEEGKADEPYLM</sequence>
<gene>
    <name evidence="1" type="ORF">SVUK_LOCUS17313</name>
</gene>
<dbReference type="Proteomes" id="UP000270094">
    <property type="component" value="Unassembled WGS sequence"/>
</dbReference>
<name>A0A3P7LI97_STRVU</name>
<organism evidence="1 2">
    <name type="scientific">Strongylus vulgaris</name>
    <name type="common">Blood worm</name>
    <dbReference type="NCBI Taxonomy" id="40348"/>
    <lineage>
        <taxon>Eukaryota</taxon>
        <taxon>Metazoa</taxon>
        <taxon>Ecdysozoa</taxon>
        <taxon>Nematoda</taxon>
        <taxon>Chromadorea</taxon>
        <taxon>Rhabditida</taxon>
        <taxon>Rhabditina</taxon>
        <taxon>Rhabditomorpha</taxon>
        <taxon>Strongyloidea</taxon>
        <taxon>Strongylidae</taxon>
        <taxon>Strongylus</taxon>
    </lineage>
</organism>
<evidence type="ECO:0000313" key="2">
    <source>
        <dbReference type="Proteomes" id="UP000270094"/>
    </source>
</evidence>
<reference evidence="1 2" key="1">
    <citation type="submission" date="2018-11" db="EMBL/GenBank/DDBJ databases">
        <authorList>
            <consortium name="Pathogen Informatics"/>
        </authorList>
    </citation>
    <scope>NUCLEOTIDE SEQUENCE [LARGE SCALE GENOMIC DNA]</scope>
</reference>
<proteinExistence type="predicted"/>
<keyword evidence="2" id="KW-1185">Reference proteome</keyword>
<dbReference type="OrthoDB" id="5833454at2759"/>
<accession>A0A3P7LI97</accession>
<dbReference type="AlphaFoldDB" id="A0A3P7LI97"/>
<evidence type="ECO:0000313" key="1">
    <source>
        <dbReference type="EMBL" id="VDM82315.1"/>
    </source>
</evidence>
<protein>
    <submittedName>
        <fullName evidence="1">Uncharacterized protein</fullName>
    </submittedName>
</protein>